<name>A0A9W5Y0S3_9CLOT</name>
<proteinExistence type="predicted"/>
<comment type="caution">
    <text evidence="2">The sequence shown here is derived from an EMBL/GenBank/DDBJ whole genome shotgun (WGS) entry which is preliminary data.</text>
</comment>
<feature type="transmembrane region" description="Helical" evidence="1">
    <location>
        <begin position="6"/>
        <end position="25"/>
    </location>
</feature>
<protein>
    <recommendedName>
        <fullName evidence="4">Holin</fullName>
    </recommendedName>
</protein>
<gene>
    <name evidence="2" type="ORF">CFOLD11_13310</name>
</gene>
<dbReference type="AlphaFoldDB" id="A0A9W5Y0S3"/>
<dbReference type="Proteomes" id="UP001057868">
    <property type="component" value="Unassembled WGS sequence"/>
</dbReference>
<dbReference type="EMBL" id="BQXY01000002">
    <property type="protein sequence ID" value="GKU24505.1"/>
    <property type="molecule type" value="Genomic_DNA"/>
</dbReference>
<sequence length="94" mass="10274">MDIEKFVPEQLMILVAALYVIGMCLKATPKVQDWLIPWILIVIGIIGSIALQQGFTALAFFQGIVSAGLAVLSNQLVKQTLNRDDSSKNSNDKV</sequence>
<evidence type="ECO:0000313" key="3">
    <source>
        <dbReference type="Proteomes" id="UP001057868"/>
    </source>
</evidence>
<evidence type="ECO:0000256" key="1">
    <source>
        <dbReference type="SAM" id="Phobius"/>
    </source>
</evidence>
<evidence type="ECO:0008006" key="4">
    <source>
        <dbReference type="Google" id="ProtNLM"/>
    </source>
</evidence>
<dbReference type="InterPro" id="IPR032111">
    <property type="entry name" value="Clostridium_phage_holin"/>
</dbReference>
<feature type="transmembrane region" description="Helical" evidence="1">
    <location>
        <begin position="34"/>
        <end position="51"/>
    </location>
</feature>
<keyword evidence="1" id="KW-0472">Membrane</keyword>
<evidence type="ECO:0000313" key="2">
    <source>
        <dbReference type="EMBL" id="GKU24505.1"/>
    </source>
</evidence>
<organism evidence="2 3">
    <name type="scientific">Clostridium folliculivorans</name>
    <dbReference type="NCBI Taxonomy" id="2886038"/>
    <lineage>
        <taxon>Bacteria</taxon>
        <taxon>Bacillati</taxon>
        <taxon>Bacillota</taxon>
        <taxon>Clostridia</taxon>
        <taxon>Eubacteriales</taxon>
        <taxon>Clostridiaceae</taxon>
        <taxon>Clostridium</taxon>
    </lineage>
</organism>
<keyword evidence="1" id="KW-1133">Transmembrane helix</keyword>
<dbReference type="Pfam" id="PF16079">
    <property type="entry name" value="Phage_holin_5_2"/>
    <property type="match status" value="1"/>
</dbReference>
<reference evidence="2" key="1">
    <citation type="journal article" date="2023" name="Int. J. Syst. Evol. Microbiol.">
        <title>&lt;i&gt;Clostridium folliculivorans&lt;/i&gt; sp. nov., isolated from soil samples of an organic paddy in Japan.</title>
        <authorList>
            <person name="Tazawa J."/>
            <person name="Kobayashi H."/>
            <person name="Tanizawa Y."/>
            <person name="Uchino A."/>
            <person name="Tanaka F."/>
            <person name="Urashima Y."/>
            <person name="Miura S."/>
            <person name="Sakamoto M."/>
            <person name="Ohkuma M."/>
            <person name="Tohno M."/>
        </authorList>
    </citation>
    <scope>NUCLEOTIDE SEQUENCE</scope>
    <source>
        <strain evidence="2">D1-1</strain>
    </source>
</reference>
<accession>A0A9W5Y0S3</accession>
<keyword evidence="1" id="KW-0812">Transmembrane</keyword>
<dbReference type="RefSeq" id="WP_261851533.1">
    <property type="nucleotide sequence ID" value="NZ_BQXY01000002.1"/>
</dbReference>
<keyword evidence="3" id="KW-1185">Reference proteome</keyword>
<feature type="transmembrane region" description="Helical" evidence="1">
    <location>
        <begin position="57"/>
        <end position="77"/>
    </location>
</feature>